<accession>A0ABM6F356</accession>
<dbReference type="RefSeq" id="WP_071068862.1">
    <property type="nucleotide sequence ID" value="NZ_CP017754.1"/>
</dbReference>
<reference evidence="1 2" key="1">
    <citation type="submission" date="2016-10" db="EMBL/GenBank/DDBJ databases">
        <title>Complete genome sequences of three Cupriavidus strains isolated from various Malaysian environments.</title>
        <authorList>
            <person name="Abdullah A.A.-A."/>
            <person name="Shafie N.A.H."/>
            <person name="Lau N.S."/>
        </authorList>
    </citation>
    <scope>NUCLEOTIDE SEQUENCE [LARGE SCALE GENOMIC DNA]</scope>
    <source>
        <strain evidence="1 2">USMAA1020</strain>
    </source>
</reference>
<evidence type="ECO:0000313" key="2">
    <source>
        <dbReference type="Proteomes" id="UP000177515"/>
    </source>
</evidence>
<dbReference type="EMBL" id="CP017754">
    <property type="protein sequence ID" value="AOZ05817.1"/>
    <property type="molecule type" value="Genomic_DNA"/>
</dbReference>
<evidence type="ECO:0000313" key="1">
    <source>
        <dbReference type="EMBL" id="AOZ05817.1"/>
    </source>
</evidence>
<proteinExistence type="predicted"/>
<dbReference type="InterPro" id="IPR010985">
    <property type="entry name" value="Ribbon_hlx_hlx"/>
</dbReference>
<gene>
    <name evidence="1" type="ORF">BKK80_08335</name>
</gene>
<name>A0ABM6F356_9BURK</name>
<organism evidence="1 2">
    <name type="scientific">Cupriavidus malaysiensis</name>
    <dbReference type="NCBI Taxonomy" id="367825"/>
    <lineage>
        <taxon>Bacteria</taxon>
        <taxon>Pseudomonadati</taxon>
        <taxon>Pseudomonadota</taxon>
        <taxon>Betaproteobacteria</taxon>
        <taxon>Burkholderiales</taxon>
        <taxon>Burkholderiaceae</taxon>
        <taxon>Cupriavidus</taxon>
    </lineage>
</organism>
<dbReference type="SUPFAM" id="SSF47598">
    <property type="entry name" value="Ribbon-helix-helix"/>
    <property type="match status" value="1"/>
</dbReference>
<protein>
    <recommendedName>
        <fullName evidence="3">Ribbon-helix-helix protein CopG domain-containing protein</fullName>
    </recommendedName>
</protein>
<dbReference type="Proteomes" id="UP000177515">
    <property type="component" value="Chromosome 1"/>
</dbReference>
<keyword evidence="2" id="KW-1185">Reference proteome</keyword>
<evidence type="ECO:0008006" key="3">
    <source>
        <dbReference type="Google" id="ProtNLM"/>
    </source>
</evidence>
<sequence>MASPSKSSKKQMEQLNMRLETAVLAQLDRMAAERSTTRSDVLRTLLAAWMRDPSSVVVGFPVIGSAK</sequence>